<organism evidence="1 2">
    <name type="scientific">Fusarium avenaceum</name>
    <dbReference type="NCBI Taxonomy" id="40199"/>
    <lineage>
        <taxon>Eukaryota</taxon>
        <taxon>Fungi</taxon>
        <taxon>Dikarya</taxon>
        <taxon>Ascomycota</taxon>
        <taxon>Pezizomycotina</taxon>
        <taxon>Sordariomycetes</taxon>
        <taxon>Hypocreomycetidae</taxon>
        <taxon>Hypocreales</taxon>
        <taxon>Nectriaceae</taxon>
        <taxon>Fusarium</taxon>
        <taxon>Fusarium tricinctum species complex</taxon>
    </lineage>
</organism>
<evidence type="ECO:0000313" key="1">
    <source>
        <dbReference type="EMBL" id="KAG5665034.1"/>
    </source>
</evidence>
<dbReference type="AlphaFoldDB" id="A0A9P7HAD8"/>
<sequence>MDLSDDITPLSKLQTLPNELIGAICVLLSNRDIKSLRLTCRDLGDKSTLQFDRVFISANPRNVEVLLSVANHNVLRHRVKEIIWDDSVLMRIPSIDGDGPCGYSADENNPNDYAANEDKEWISRDFVRLCKQSISLTRGRLREKNRYRGENNAVQEQVDNPMPSRDSLAYYTDLFYQQKEMLLSGADEEAFRYALQQFPHLTKITVTPAAHGFLFMPLYKTPMIRGFPSGLVYPIPRTWPSDETLGNGCPEDCPEGWENDDERRQWRGFCIVSKVLADYAERGKLQITELVVDNHKLPTGIDYTLFDKPNTEYDGLCKIVARPGFRRTVLSLTTGYRPNFNAEDWEIYRNGRISSLLAQAPDLEEIVLQTNYDLTAWSCAIEDHVSLFDVFPIENLSSGKLKHFGLSGMQVSQHDLISFLDKLPSTLKSVNLSFLALVEVHGNHATMLADIRDKLGWRHRPVSQRIKVSISMILNQFNKGRYICLDREVQEYIYGDGPCPFIAQQGRIHAHFSFGTGVVYDEFDPSFAIPYETNRMRLGRGAGFSGSIV</sequence>
<accession>A0A9P7HAD8</accession>
<gene>
    <name evidence="1" type="ORF">KAF25_008768</name>
</gene>
<comment type="caution">
    <text evidence="1">The sequence shown here is derived from an EMBL/GenBank/DDBJ whole genome shotgun (WGS) entry which is preliminary data.</text>
</comment>
<evidence type="ECO:0000313" key="2">
    <source>
        <dbReference type="Proteomes" id="UP000782241"/>
    </source>
</evidence>
<dbReference type="EMBL" id="JAGPUO010000002">
    <property type="protein sequence ID" value="KAG5665034.1"/>
    <property type="molecule type" value="Genomic_DNA"/>
</dbReference>
<reference evidence="1" key="1">
    <citation type="submission" date="2021-04" db="EMBL/GenBank/DDBJ databases">
        <title>Draft genome of Fusarium avenaceum strain F156N33, isolated from an atmospheric sample in Virginia.</title>
        <authorList>
            <person name="Yang S."/>
            <person name="Vinatzer B.A."/>
            <person name="Coleman J."/>
        </authorList>
    </citation>
    <scope>NUCLEOTIDE SEQUENCE</scope>
    <source>
        <strain evidence="1">F156N33</strain>
    </source>
</reference>
<proteinExistence type="predicted"/>
<protein>
    <recommendedName>
        <fullName evidence="3">F-box domain-containing protein</fullName>
    </recommendedName>
</protein>
<name>A0A9P7HAD8_9HYPO</name>
<dbReference type="Proteomes" id="UP000782241">
    <property type="component" value="Unassembled WGS sequence"/>
</dbReference>
<evidence type="ECO:0008006" key="3">
    <source>
        <dbReference type="Google" id="ProtNLM"/>
    </source>
</evidence>
<keyword evidence="2" id="KW-1185">Reference proteome</keyword>